<dbReference type="EMBL" id="PEWN01000025">
    <property type="protein sequence ID" value="PIU51991.1"/>
    <property type="molecule type" value="Genomic_DNA"/>
</dbReference>
<accession>A0A2M6ZHX4</accession>
<evidence type="ECO:0000313" key="1">
    <source>
        <dbReference type="EMBL" id="PIU51991.1"/>
    </source>
</evidence>
<dbReference type="Proteomes" id="UP000229227">
    <property type="component" value="Unassembled WGS sequence"/>
</dbReference>
<organism evidence="1 2">
    <name type="scientific">Candidatus Desantisbacteria bacterium CG07_land_8_20_14_0_80_39_15</name>
    <dbReference type="NCBI Taxonomy" id="1974549"/>
    <lineage>
        <taxon>Bacteria</taxon>
        <taxon>Candidatus Desantisiibacteriota</taxon>
    </lineage>
</organism>
<name>A0A2M6ZHX4_9BACT</name>
<sequence length="89" mass="10407">MEGLNGTEVVSCYKGDLSVNGELIHGLDFWDNCYRPCYSQWYPPYQVYEKSEIERAFKIAGKLLEEKIIEKELTIREFIKLVNDIAEII</sequence>
<gene>
    <name evidence="1" type="ORF">COS91_01515</name>
</gene>
<reference evidence="2" key="1">
    <citation type="submission" date="2017-09" db="EMBL/GenBank/DDBJ databases">
        <title>Depth-based differentiation of microbial function through sediment-hosted aquifers and enrichment of novel symbionts in the deep terrestrial subsurface.</title>
        <authorList>
            <person name="Probst A.J."/>
            <person name="Ladd B."/>
            <person name="Jarett J.K."/>
            <person name="Geller-Mcgrath D.E."/>
            <person name="Sieber C.M.K."/>
            <person name="Emerson J.B."/>
            <person name="Anantharaman K."/>
            <person name="Thomas B.C."/>
            <person name="Malmstrom R."/>
            <person name="Stieglmeier M."/>
            <person name="Klingl A."/>
            <person name="Woyke T."/>
            <person name="Ryan C.M."/>
            <person name="Banfield J.F."/>
        </authorList>
    </citation>
    <scope>NUCLEOTIDE SEQUENCE [LARGE SCALE GENOMIC DNA]</scope>
</reference>
<proteinExistence type="predicted"/>
<comment type="caution">
    <text evidence="1">The sequence shown here is derived from an EMBL/GenBank/DDBJ whole genome shotgun (WGS) entry which is preliminary data.</text>
</comment>
<protein>
    <submittedName>
        <fullName evidence="1">Uncharacterized protein</fullName>
    </submittedName>
</protein>
<dbReference type="AlphaFoldDB" id="A0A2M6ZHX4"/>
<evidence type="ECO:0000313" key="2">
    <source>
        <dbReference type="Proteomes" id="UP000229227"/>
    </source>
</evidence>